<accession>A0A395HGN7</accession>
<dbReference type="AlphaFoldDB" id="A0A395HGN7"/>
<evidence type="ECO:0000313" key="1">
    <source>
        <dbReference type="EMBL" id="RAL06643.1"/>
    </source>
</evidence>
<dbReference type="EMBL" id="KZ824367">
    <property type="protein sequence ID" value="RAL06643.1"/>
    <property type="molecule type" value="Genomic_DNA"/>
</dbReference>
<dbReference type="OrthoDB" id="10470873at2759"/>
<dbReference type="RefSeq" id="XP_025545797.1">
    <property type="nucleotide sequence ID" value="XM_025696554.1"/>
</dbReference>
<dbReference type="VEuPathDB" id="FungiDB:BO97DRAFT_419261"/>
<organism evidence="1 2">
    <name type="scientific">Aspergillus homomorphus (strain CBS 101889)</name>
    <dbReference type="NCBI Taxonomy" id="1450537"/>
    <lineage>
        <taxon>Eukaryota</taxon>
        <taxon>Fungi</taxon>
        <taxon>Dikarya</taxon>
        <taxon>Ascomycota</taxon>
        <taxon>Pezizomycotina</taxon>
        <taxon>Eurotiomycetes</taxon>
        <taxon>Eurotiomycetidae</taxon>
        <taxon>Eurotiales</taxon>
        <taxon>Aspergillaceae</taxon>
        <taxon>Aspergillus</taxon>
        <taxon>Aspergillus subgen. Circumdati</taxon>
    </lineage>
</organism>
<gene>
    <name evidence="1" type="ORF">BO97DRAFT_419261</name>
</gene>
<evidence type="ECO:0000313" key="2">
    <source>
        <dbReference type="Proteomes" id="UP000248961"/>
    </source>
</evidence>
<protein>
    <submittedName>
        <fullName evidence="1">Uncharacterized protein</fullName>
    </submittedName>
</protein>
<keyword evidence="2" id="KW-1185">Reference proteome</keyword>
<reference evidence="1 2" key="1">
    <citation type="submission" date="2018-02" db="EMBL/GenBank/DDBJ databases">
        <title>The genomes of Aspergillus section Nigri reveals drivers in fungal speciation.</title>
        <authorList>
            <consortium name="DOE Joint Genome Institute"/>
            <person name="Vesth T.C."/>
            <person name="Nybo J."/>
            <person name="Theobald S."/>
            <person name="Brandl J."/>
            <person name="Frisvad J.C."/>
            <person name="Nielsen K.F."/>
            <person name="Lyhne E.K."/>
            <person name="Kogle M.E."/>
            <person name="Kuo A."/>
            <person name="Riley R."/>
            <person name="Clum A."/>
            <person name="Nolan M."/>
            <person name="Lipzen A."/>
            <person name="Salamov A."/>
            <person name="Henrissat B."/>
            <person name="Wiebenga A."/>
            <person name="De vries R.P."/>
            <person name="Grigoriev I.V."/>
            <person name="Mortensen U.H."/>
            <person name="Andersen M.R."/>
            <person name="Baker S.E."/>
        </authorList>
    </citation>
    <scope>NUCLEOTIDE SEQUENCE [LARGE SCALE GENOMIC DNA]</scope>
    <source>
        <strain evidence="1 2">CBS 101889</strain>
    </source>
</reference>
<sequence>MHLARGNRQGHIPKIVHAYNFSDPSPARNAAACTPAETSPIPSTPCPLSKSVSSYKSPDSASTLREWTFCSIIFDLELGYEIVHLNASVTKIDTRVHFKLTQRTTIELIRMHFIHFLWCQAYNGKPQELGDLNTRFGMALGEYVYSTDYETLESLEDGDDVSVDISSYLKERILEMFYSA</sequence>
<dbReference type="GeneID" id="37200843"/>
<dbReference type="Proteomes" id="UP000248961">
    <property type="component" value="Unassembled WGS sequence"/>
</dbReference>
<proteinExistence type="predicted"/>
<name>A0A395HGN7_ASPHC</name>